<name>A0A401NVQ4_SCYTO</name>
<comment type="caution">
    <text evidence="7">The sequence shown here is derived from an EMBL/GenBank/DDBJ whole genome shotgun (WGS) entry which is preliminary data.</text>
</comment>
<dbReference type="InterPro" id="IPR039587">
    <property type="entry name" value="TMEM248/TMEM219_dom"/>
</dbReference>
<accession>A0A401NVQ4</accession>
<dbReference type="Proteomes" id="UP000288216">
    <property type="component" value="Unassembled WGS sequence"/>
</dbReference>
<dbReference type="STRING" id="75743.A0A401NVQ4"/>
<sequence length="311" mass="35260">MVTWHLLENMKHFVVHRPPMILFILSISTLGIAFFSLGIYIRSHEVTNPDLPQAWNTVLQCLSKLEFCPSENESQWQNNTVPAELGSIRRRLDPDPLAHVTTRQLSTTVAYTQDMPVSVSLLVPMTFESKEPSKKFSTDITRLQAVVFGKQLGLEDSKAKEVINIMLTSPWPSEYYLSQINSTNTKSPLSCVTMSAAEHVLPQARYFPSCNFENHTDALLYQTTLAEISEKTPSQGHASAQCYKAQYKPEPKFTIVLSKEDRILCSQHLLKASYILFLLALVIFCLSVACGLRKRLRHKAMNPHKVHLREV</sequence>
<dbReference type="OMA" id="RILCSQH"/>
<organism evidence="7 8">
    <name type="scientific">Scyliorhinus torazame</name>
    <name type="common">Cloudy catshark</name>
    <name type="synonym">Catulus torazame</name>
    <dbReference type="NCBI Taxonomy" id="75743"/>
    <lineage>
        <taxon>Eukaryota</taxon>
        <taxon>Metazoa</taxon>
        <taxon>Chordata</taxon>
        <taxon>Craniata</taxon>
        <taxon>Vertebrata</taxon>
        <taxon>Chondrichthyes</taxon>
        <taxon>Elasmobranchii</taxon>
        <taxon>Galeomorphii</taxon>
        <taxon>Galeoidea</taxon>
        <taxon>Carcharhiniformes</taxon>
        <taxon>Scyliorhinidae</taxon>
        <taxon>Scyliorhinus</taxon>
    </lineage>
</organism>
<evidence type="ECO:0000313" key="7">
    <source>
        <dbReference type="EMBL" id="GCB64924.1"/>
    </source>
</evidence>
<keyword evidence="8" id="KW-1185">Reference proteome</keyword>
<comment type="subcellular location">
    <subcellularLocation>
        <location evidence="1">Membrane</location>
    </subcellularLocation>
</comment>
<dbReference type="PANTHER" id="PTHR16002:SF6">
    <property type="entry name" value="INSULIN-LIKE GROWTH FACTOR-BINDING PROTEIN 3 RECEPTOR"/>
    <property type="match status" value="1"/>
</dbReference>
<evidence type="ECO:0000256" key="5">
    <source>
        <dbReference type="SAM" id="Phobius"/>
    </source>
</evidence>
<dbReference type="AlphaFoldDB" id="A0A401NVQ4"/>
<dbReference type="InterPro" id="IPR039493">
    <property type="entry name" value="TMEM248/TMEM219"/>
</dbReference>
<feature type="transmembrane region" description="Helical" evidence="5">
    <location>
        <begin position="272"/>
        <end position="292"/>
    </location>
</feature>
<keyword evidence="3 5" id="KW-1133">Transmembrane helix</keyword>
<protein>
    <recommendedName>
        <fullName evidence="6">TMEM248/TMEM219 domain-containing protein</fullName>
    </recommendedName>
</protein>
<dbReference type="PANTHER" id="PTHR16002">
    <property type="entry name" value="TRANSMEMBRANE PROTEIN 248-LIKE"/>
    <property type="match status" value="1"/>
</dbReference>
<feature type="transmembrane region" description="Helical" evidence="5">
    <location>
        <begin position="21"/>
        <end position="41"/>
    </location>
</feature>
<evidence type="ECO:0000313" key="8">
    <source>
        <dbReference type="Proteomes" id="UP000288216"/>
    </source>
</evidence>
<keyword evidence="2 5" id="KW-0812">Transmembrane</keyword>
<evidence type="ECO:0000256" key="3">
    <source>
        <dbReference type="ARBA" id="ARBA00022989"/>
    </source>
</evidence>
<dbReference type="GO" id="GO:0016020">
    <property type="term" value="C:membrane"/>
    <property type="evidence" value="ECO:0007669"/>
    <property type="project" value="UniProtKB-SubCell"/>
</dbReference>
<evidence type="ECO:0000256" key="2">
    <source>
        <dbReference type="ARBA" id="ARBA00022692"/>
    </source>
</evidence>
<dbReference type="Pfam" id="PF14940">
    <property type="entry name" value="TMEM219"/>
    <property type="match status" value="1"/>
</dbReference>
<dbReference type="EMBL" id="BFAA01004151">
    <property type="protein sequence ID" value="GCB64924.1"/>
    <property type="molecule type" value="Genomic_DNA"/>
</dbReference>
<proteinExistence type="predicted"/>
<evidence type="ECO:0000259" key="6">
    <source>
        <dbReference type="Pfam" id="PF14940"/>
    </source>
</evidence>
<evidence type="ECO:0000256" key="4">
    <source>
        <dbReference type="ARBA" id="ARBA00023136"/>
    </source>
</evidence>
<gene>
    <name evidence="7" type="ORF">scyTo_0009893</name>
</gene>
<reference evidence="7 8" key="1">
    <citation type="journal article" date="2018" name="Nat. Ecol. Evol.">
        <title>Shark genomes provide insights into elasmobranch evolution and the origin of vertebrates.</title>
        <authorList>
            <person name="Hara Y"/>
            <person name="Yamaguchi K"/>
            <person name="Onimaru K"/>
            <person name="Kadota M"/>
            <person name="Koyanagi M"/>
            <person name="Keeley SD"/>
            <person name="Tatsumi K"/>
            <person name="Tanaka K"/>
            <person name="Motone F"/>
            <person name="Kageyama Y"/>
            <person name="Nozu R"/>
            <person name="Adachi N"/>
            <person name="Nishimura O"/>
            <person name="Nakagawa R"/>
            <person name="Tanegashima C"/>
            <person name="Kiyatake I"/>
            <person name="Matsumoto R"/>
            <person name="Murakumo K"/>
            <person name="Nishida K"/>
            <person name="Terakita A"/>
            <person name="Kuratani S"/>
            <person name="Sato K"/>
            <person name="Hyodo S Kuraku.S."/>
        </authorList>
    </citation>
    <scope>NUCLEOTIDE SEQUENCE [LARGE SCALE GENOMIC DNA]</scope>
</reference>
<feature type="domain" description="TMEM248/TMEM219" evidence="6">
    <location>
        <begin position="10"/>
        <end position="255"/>
    </location>
</feature>
<keyword evidence="4 5" id="KW-0472">Membrane</keyword>
<dbReference type="OrthoDB" id="8680674at2759"/>
<evidence type="ECO:0000256" key="1">
    <source>
        <dbReference type="ARBA" id="ARBA00004370"/>
    </source>
</evidence>